<comment type="caution">
    <text evidence="1">The sequence shown here is derived from an EMBL/GenBank/DDBJ whole genome shotgun (WGS) entry which is preliminary data.</text>
</comment>
<proteinExistence type="predicted"/>
<evidence type="ECO:0000313" key="1">
    <source>
        <dbReference type="EMBL" id="KAI8555042.1"/>
    </source>
</evidence>
<dbReference type="EMBL" id="CM046392">
    <property type="protein sequence ID" value="KAI8555042.1"/>
    <property type="molecule type" value="Genomic_DNA"/>
</dbReference>
<protein>
    <submittedName>
        <fullName evidence="1">Uncharacterized protein</fullName>
    </submittedName>
</protein>
<keyword evidence="2" id="KW-1185">Reference proteome</keyword>
<organism evidence="1 2">
    <name type="scientific">Rhododendron molle</name>
    <name type="common">Chinese azalea</name>
    <name type="synonym">Azalea mollis</name>
    <dbReference type="NCBI Taxonomy" id="49168"/>
    <lineage>
        <taxon>Eukaryota</taxon>
        <taxon>Viridiplantae</taxon>
        <taxon>Streptophyta</taxon>
        <taxon>Embryophyta</taxon>
        <taxon>Tracheophyta</taxon>
        <taxon>Spermatophyta</taxon>
        <taxon>Magnoliopsida</taxon>
        <taxon>eudicotyledons</taxon>
        <taxon>Gunneridae</taxon>
        <taxon>Pentapetalae</taxon>
        <taxon>asterids</taxon>
        <taxon>Ericales</taxon>
        <taxon>Ericaceae</taxon>
        <taxon>Ericoideae</taxon>
        <taxon>Rhodoreae</taxon>
        <taxon>Rhododendron</taxon>
    </lineage>
</organism>
<dbReference type="Proteomes" id="UP001062846">
    <property type="component" value="Chromosome 5"/>
</dbReference>
<gene>
    <name evidence="1" type="ORF">RHMOL_Rhmol05G0143600</name>
</gene>
<sequence length="77" mass="9097">MSSSSNRSTIQSRHPTFQNKTCWCGLRAAVDISESEKNPGRLYYRCPKDSKDKEKCEYWDWCFQLGVKNPTHMLHQR</sequence>
<evidence type="ECO:0000313" key="2">
    <source>
        <dbReference type="Proteomes" id="UP001062846"/>
    </source>
</evidence>
<name>A0ACC0NR65_RHOML</name>
<accession>A0ACC0NR65</accession>
<reference evidence="1" key="1">
    <citation type="submission" date="2022-02" db="EMBL/GenBank/DDBJ databases">
        <title>Plant Genome Project.</title>
        <authorList>
            <person name="Zhang R.-G."/>
        </authorList>
    </citation>
    <scope>NUCLEOTIDE SEQUENCE</scope>
    <source>
        <strain evidence="1">AT1</strain>
    </source>
</reference>